<name>A0A2G8SGS7_9APHY</name>
<organism evidence="1 2">
    <name type="scientific">Ganoderma sinense ZZ0214-1</name>
    <dbReference type="NCBI Taxonomy" id="1077348"/>
    <lineage>
        <taxon>Eukaryota</taxon>
        <taxon>Fungi</taxon>
        <taxon>Dikarya</taxon>
        <taxon>Basidiomycota</taxon>
        <taxon>Agaricomycotina</taxon>
        <taxon>Agaricomycetes</taxon>
        <taxon>Polyporales</taxon>
        <taxon>Polyporaceae</taxon>
        <taxon>Ganoderma</taxon>
    </lineage>
</organism>
<dbReference type="Proteomes" id="UP000230002">
    <property type="component" value="Unassembled WGS sequence"/>
</dbReference>
<reference evidence="1 2" key="1">
    <citation type="journal article" date="2015" name="Sci. Rep.">
        <title>Chromosome-level genome map provides insights into diverse defense mechanisms in the medicinal fungus Ganoderma sinense.</title>
        <authorList>
            <person name="Zhu Y."/>
            <person name="Xu J."/>
            <person name="Sun C."/>
            <person name="Zhou S."/>
            <person name="Xu H."/>
            <person name="Nelson D.R."/>
            <person name="Qian J."/>
            <person name="Song J."/>
            <person name="Luo H."/>
            <person name="Xiang L."/>
            <person name="Li Y."/>
            <person name="Xu Z."/>
            <person name="Ji A."/>
            <person name="Wang L."/>
            <person name="Lu S."/>
            <person name="Hayward A."/>
            <person name="Sun W."/>
            <person name="Li X."/>
            <person name="Schwartz D.C."/>
            <person name="Wang Y."/>
            <person name="Chen S."/>
        </authorList>
    </citation>
    <scope>NUCLEOTIDE SEQUENCE [LARGE SCALE GENOMIC DNA]</scope>
    <source>
        <strain evidence="1 2">ZZ0214-1</strain>
    </source>
</reference>
<dbReference type="InterPro" id="IPR051807">
    <property type="entry name" value="Sec-metab_biosynth-assoc"/>
</dbReference>
<evidence type="ECO:0000313" key="1">
    <source>
        <dbReference type="EMBL" id="PIL32768.1"/>
    </source>
</evidence>
<dbReference type="OrthoDB" id="5519740at2759"/>
<gene>
    <name evidence="1" type="ORF">GSI_04885</name>
</gene>
<dbReference type="PANTHER" id="PTHR33606:SF3">
    <property type="entry name" value="PROTEIN YCII"/>
    <property type="match status" value="1"/>
</dbReference>
<proteinExistence type="predicted"/>
<accession>A0A2G8SGS7</accession>
<keyword evidence="2" id="KW-1185">Reference proteome</keyword>
<dbReference type="Gene3D" id="3.30.70.1060">
    <property type="entry name" value="Dimeric alpha+beta barrel"/>
    <property type="match status" value="1"/>
</dbReference>
<protein>
    <recommendedName>
        <fullName evidence="3">YCII-related domain-containing protein</fullName>
    </recommendedName>
</protein>
<dbReference type="InterPro" id="IPR011008">
    <property type="entry name" value="Dimeric_a/b-barrel"/>
</dbReference>
<dbReference type="PANTHER" id="PTHR33606">
    <property type="entry name" value="PROTEIN YCII"/>
    <property type="match status" value="1"/>
</dbReference>
<sequence length="128" mass="14364">MPHFIVYAPDYTDEDAPARRLKVREAHLANSAKESRISECPPYLKSCITCSHSCRAELGGAILSPNECLDSPDAERKMAGSFRIVEAGSYAEVRALVESDVYWTGDVWDKEKTFILPWVSAKATPWRE</sequence>
<evidence type="ECO:0000313" key="2">
    <source>
        <dbReference type="Proteomes" id="UP000230002"/>
    </source>
</evidence>
<evidence type="ECO:0008006" key="3">
    <source>
        <dbReference type="Google" id="ProtNLM"/>
    </source>
</evidence>
<dbReference type="EMBL" id="AYKW01000009">
    <property type="protein sequence ID" value="PIL32768.1"/>
    <property type="molecule type" value="Genomic_DNA"/>
</dbReference>
<dbReference type="AlphaFoldDB" id="A0A2G8SGS7"/>
<comment type="caution">
    <text evidence="1">The sequence shown here is derived from an EMBL/GenBank/DDBJ whole genome shotgun (WGS) entry which is preliminary data.</text>
</comment>
<dbReference type="SUPFAM" id="SSF54909">
    <property type="entry name" value="Dimeric alpha+beta barrel"/>
    <property type="match status" value="1"/>
</dbReference>